<dbReference type="Pfam" id="PF08242">
    <property type="entry name" value="Methyltransf_12"/>
    <property type="match status" value="1"/>
</dbReference>
<dbReference type="SUPFAM" id="SSF53335">
    <property type="entry name" value="S-adenosyl-L-methionine-dependent methyltransferases"/>
    <property type="match status" value="1"/>
</dbReference>
<dbReference type="GO" id="GO:0032259">
    <property type="term" value="P:methylation"/>
    <property type="evidence" value="ECO:0007669"/>
    <property type="project" value="UniProtKB-KW"/>
</dbReference>
<dbReference type="CDD" id="cd02440">
    <property type="entry name" value="AdoMet_MTases"/>
    <property type="match status" value="1"/>
</dbReference>
<dbReference type="InterPro" id="IPR029063">
    <property type="entry name" value="SAM-dependent_MTases_sf"/>
</dbReference>
<gene>
    <name evidence="5" type="ORF">POKL1161_LOCUS127</name>
</gene>
<keyword evidence="2" id="KW-0489">Methyltransferase</keyword>
<organism evidence="5">
    <name type="scientific">Picochlorum oklahomense</name>
    <dbReference type="NCBI Taxonomy" id="249345"/>
    <lineage>
        <taxon>Eukaryota</taxon>
        <taxon>Viridiplantae</taxon>
        <taxon>Chlorophyta</taxon>
        <taxon>core chlorophytes</taxon>
        <taxon>Trebouxiophyceae</taxon>
        <taxon>Trebouxiophyceae incertae sedis</taxon>
        <taxon>Picochlorum</taxon>
    </lineage>
</organism>
<reference evidence="5" key="1">
    <citation type="submission" date="2021-01" db="EMBL/GenBank/DDBJ databases">
        <authorList>
            <person name="Corre E."/>
            <person name="Pelletier E."/>
            <person name="Niang G."/>
            <person name="Scheremetjew M."/>
            <person name="Finn R."/>
            <person name="Kale V."/>
            <person name="Holt S."/>
            <person name="Cochrane G."/>
            <person name="Meng A."/>
            <person name="Brown T."/>
            <person name="Cohen L."/>
        </authorList>
    </citation>
    <scope>NUCLEOTIDE SEQUENCE</scope>
    <source>
        <strain evidence="5">CCMP2329</strain>
    </source>
</reference>
<comment type="similarity">
    <text evidence="1">Belongs to the methyltransferase superfamily. METL family.</text>
</comment>
<dbReference type="Gene3D" id="3.40.50.150">
    <property type="entry name" value="Vaccinia Virus protein VP39"/>
    <property type="match status" value="1"/>
</dbReference>
<keyword evidence="3" id="KW-0808">Transferase</keyword>
<dbReference type="PANTHER" id="PTHR22809:SF5">
    <property type="entry name" value="TRNA N(3)-METHYLCYTIDINE METHYLTRANSFERASE METTL6"/>
    <property type="match status" value="1"/>
</dbReference>
<evidence type="ECO:0000256" key="2">
    <source>
        <dbReference type="ARBA" id="ARBA00022603"/>
    </source>
</evidence>
<proteinExistence type="inferred from homology"/>
<dbReference type="PANTHER" id="PTHR22809">
    <property type="entry name" value="METHYLTRANSFERASE-RELATED"/>
    <property type="match status" value="1"/>
</dbReference>
<accession>A0A7S1CT66</accession>
<protein>
    <recommendedName>
        <fullName evidence="4">Methyltransferase type 12 domain-containing protein</fullName>
    </recommendedName>
</protein>
<feature type="domain" description="Methyltransferase type 12" evidence="4">
    <location>
        <begin position="58"/>
        <end position="158"/>
    </location>
</feature>
<dbReference type="EMBL" id="HBFV01000209">
    <property type="protein sequence ID" value="CAD8927774.1"/>
    <property type="molecule type" value="Transcribed_RNA"/>
</dbReference>
<name>A0A7S1CT66_9CHLO</name>
<evidence type="ECO:0000259" key="4">
    <source>
        <dbReference type="Pfam" id="PF08242"/>
    </source>
</evidence>
<evidence type="ECO:0000256" key="1">
    <source>
        <dbReference type="ARBA" id="ARBA00009725"/>
    </source>
</evidence>
<sequence length="480" mass="54521">MDLVKESRLPANIIEKLEKRASLYWDEFYRRNRDGFFKTRHWFEQEFEQELRHACKILEVGCGTGSSVYPLLSIRDDSHVYACDFAASAVELVKRNPGYASGRITGFTADLTKDALESNVPIESIDTCLMIFVLSAIKPADMVAAVGNVNRVLKHGGIVCFRDYCSGDLAQMRMGQAGKQQMIENNFYARGDGTLAYYFEESMLEKVFQQACFEKVHCSIIERTEVNRKSGVPRNRKYLQAVFRKTRNLSLGELGLLMEISPDPWSNSLETEQNTVGRMEKIGAISAILDETEDILVTKFLTDFICTHSDICLNAFTVDISFDVQHSGRLALAALNFSSVHLTIASTENMHRLRHSYNKNSTRYIYERLRVVAEHVWSERGRTTALQLANWPHVKKKVILISLVGSENTLTRELQIVDDISRLGTMQTHVYIACPLSKNRSLKKRVEDFFTANVAVAIQQLQLLQSQGRSEIMILNFTLS</sequence>
<evidence type="ECO:0000313" key="5">
    <source>
        <dbReference type="EMBL" id="CAD8927774.1"/>
    </source>
</evidence>
<dbReference type="AlphaFoldDB" id="A0A7S1CT66"/>
<dbReference type="InterPro" id="IPR013217">
    <property type="entry name" value="Methyltransf_12"/>
</dbReference>
<evidence type="ECO:0000256" key="3">
    <source>
        <dbReference type="ARBA" id="ARBA00022679"/>
    </source>
</evidence>
<dbReference type="InterPro" id="IPR026113">
    <property type="entry name" value="METTL2/6/8-like"/>
</dbReference>
<dbReference type="GO" id="GO:0008173">
    <property type="term" value="F:RNA methyltransferase activity"/>
    <property type="evidence" value="ECO:0007669"/>
    <property type="project" value="UniProtKB-ARBA"/>
</dbReference>
<dbReference type="GO" id="GO:0008757">
    <property type="term" value="F:S-adenosylmethionine-dependent methyltransferase activity"/>
    <property type="evidence" value="ECO:0007669"/>
    <property type="project" value="UniProtKB-ARBA"/>
</dbReference>